<comment type="similarity">
    <text evidence="2">Belongs to the D-alanine--D-alanine ligase family.</text>
</comment>
<keyword evidence="6" id="KW-0067">ATP-binding</keyword>
<keyword evidence="3" id="KW-0963">Cytoplasm</keyword>
<keyword evidence="9" id="KW-0961">Cell wall biogenesis/degradation</keyword>
<dbReference type="PROSITE" id="PS00843">
    <property type="entry name" value="DALA_DALA_LIGASE_1"/>
    <property type="match status" value="1"/>
</dbReference>
<feature type="domain" description="ATP-grasp" evidence="10">
    <location>
        <begin position="110"/>
        <end position="307"/>
    </location>
</feature>
<evidence type="ECO:0000313" key="11">
    <source>
        <dbReference type="EMBL" id="VAX26156.1"/>
    </source>
</evidence>
<dbReference type="PROSITE" id="PS00844">
    <property type="entry name" value="DALA_DALA_LIGASE_2"/>
    <property type="match status" value="1"/>
</dbReference>
<keyword evidence="7" id="KW-0133">Cell shape</keyword>
<keyword evidence="4 11" id="KW-0436">Ligase</keyword>
<evidence type="ECO:0000259" key="10">
    <source>
        <dbReference type="PROSITE" id="PS50975"/>
    </source>
</evidence>
<dbReference type="Gene3D" id="3.30.470.20">
    <property type="entry name" value="ATP-grasp fold, B domain"/>
    <property type="match status" value="1"/>
</dbReference>
<organism evidence="11">
    <name type="scientific">hydrothermal vent metagenome</name>
    <dbReference type="NCBI Taxonomy" id="652676"/>
    <lineage>
        <taxon>unclassified sequences</taxon>
        <taxon>metagenomes</taxon>
        <taxon>ecological metagenomes</taxon>
    </lineage>
</organism>
<dbReference type="EMBL" id="UOGF01000007">
    <property type="protein sequence ID" value="VAX26156.1"/>
    <property type="molecule type" value="Genomic_DNA"/>
</dbReference>
<dbReference type="Gene3D" id="3.30.1490.20">
    <property type="entry name" value="ATP-grasp fold, A domain"/>
    <property type="match status" value="1"/>
</dbReference>
<evidence type="ECO:0000256" key="3">
    <source>
        <dbReference type="ARBA" id="ARBA00022490"/>
    </source>
</evidence>
<evidence type="ECO:0000256" key="6">
    <source>
        <dbReference type="ARBA" id="ARBA00022840"/>
    </source>
</evidence>
<evidence type="ECO:0000256" key="1">
    <source>
        <dbReference type="ARBA" id="ARBA00004496"/>
    </source>
</evidence>
<dbReference type="PROSITE" id="PS50975">
    <property type="entry name" value="ATP_GRASP"/>
    <property type="match status" value="1"/>
</dbReference>
<dbReference type="InterPro" id="IPR011127">
    <property type="entry name" value="Dala_Dala_lig_N"/>
</dbReference>
<dbReference type="InterPro" id="IPR016185">
    <property type="entry name" value="PreATP-grasp_dom_sf"/>
</dbReference>
<dbReference type="GO" id="GO:0008360">
    <property type="term" value="P:regulation of cell shape"/>
    <property type="evidence" value="ECO:0007669"/>
    <property type="project" value="UniProtKB-KW"/>
</dbReference>
<sequence>MDNRPNKRFLEKRIGVLMGGLSSEREVSLKSGAAICASLARLGYHQIPIDMDADIALTLQREHLDVVFIALHGRYGEDGAIQGLLEIMNIPYTGSKLTASALAMDKIASDGLLKAHGLPLPETLILTQEETKKIETLQLSIPLPFVIKPVSEGSSVGVSIVKSPEQIKPALETAFRFGTKVLLQSYISGMEVHVGILDEKPLGAIEIKSKGTFYDYDAKYIPGMSKHIFPAPLPADVYQHVLDLALQAHQALGCESYSRVDLLVDSEMKPYVLEVNTLPGMTETSLMPEMARECGIDFDALVEKILNTACTEHEDKSCPSR</sequence>
<dbReference type="InterPro" id="IPR005905">
    <property type="entry name" value="D_ala_D_ala"/>
</dbReference>
<dbReference type="AlphaFoldDB" id="A0A3B1C6L2"/>
<dbReference type="InterPro" id="IPR013815">
    <property type="entry name" value="ATP_grasp_subdomain_1"/>
</dbReference>
<dbReference type="NCBIfam" id="NF002378">
    <property type="entry name" value="PRK01372.1"/>
    <property type="match status" value="1"/>
</dbReference>
<dbReference type="HAMAP" id="MF_00047">
    <property type="entry name" value="Dala_Dala_lig"/>
    <property type="match status" value="1"/>
</dbReference>
<evidence type="ECO:0000256" key="7">
    <source>
        <dbReference type="ARBA" id="ARBA00022960"/>
    </source>
</evidence>
<dbReference type="GO" id="GO:0008716">
    <property type="term" value="F:D-alanine-D-alanine ligase activity"/>
    <property type="evidence" value="ECO:0007669"/>
    <property type="project" value="UniProtKB-EC"/>
</dbReference>
<reference evidence="11" key="1">
    <citation type="submission" date="2018-06" db="EMBL/GenBank/DDBJ databases">
        <authorList>
            <person name="Zhirakovskaya E."/>
        </authorList>
    </citation>
    <scope>NUCLEOTIDE SEQUENCE</scope>
</reference>
<dbReference type="GO" id="GO:0005524">
    <property type="term" value="F:ATP binding"/>
    <property type="evidence" value="ECO:0007669"/>
    <property type="project" value="UniProtKB-KW"/>
</dbReference>
<dbReference type="InterPro" id="IPR011095">
    <property type="entry name" value="Dala_Dala_lig_C"/>
</dbReference>
<gene>
    <name evidence="11" type="ORF">MNBD_NITROSPIRAE01-1178</name>
</gene>
<evidence type="ECO:0000256" key="9">
    <source>
        <dbReference type="ARBA" id="ARBA00023316"/>
    </source>
</evidence>
<proteinExistence type="inferred from homology"/>
<dbReference type="GO" id="GO:0071555">
    <property type="term" value="P:cell wall organization"/>
    <property type="evidence" value="ECO:0007669"/>
    <property type="project" value="UniProtKB-KW"/>
</dbReference>
<dbReference type="Pfam" id="PF01820">
    <property type="entry name" value="Dala_Dala_lig_N"/>
    <property type="match status" value="1"/>
</dbReference>
<dbReference type="InterPro" id="IPR011761">
    <property type="entry name" value="ATP-grasp"/>
</dbReference>
<dbReference type="Pfam" id="PF07478">
    <property type="entry name" value="Dala_Dala_lig_C"/>
    <property type="match status" value="1"/>
</dbReference>
<dbReference type="SUPFAM" id="SSF52440">
    <property type="entry name" value="PreATP-grasp domain"/>
    <property type="match status" value="1"/>
</dbReference>
<accession>A0A3B1C6L2</accession>
<evidence type="ECO:0000256" key="5">
    <source>
        <dbReference type="ARBA" id="ARBA00022741"/>
    </source>
</evidence>
<name>A0A3B1C6L2_9ZZZZ</name>
<keyword evidence="8" id="KW-0573">Peptidoglycan synthesis</keyword>
<dbReference type="GO" id="GO:0005737">
    <property type="term" value="C:cytoplasm"/>
    <property type="evidence" value="ECO:0007669"/>
    <property type="project" value="UniProtKB-SubCell"/>
</dbReference>
<dbReference type="Gene3D" id="3.40.50.20">
    <property type="match status" value="1"/>
</dbReference>
<dbReference type="SUPFAM" id="SSF56059">
    <property type="entry name" value="Glutathione synthetase ATP-binding domain-like"/>
    <property type="match status" value="1"/>
</dbReference>
<dbReference type="EC" id="6.3.2.4" evidence="11"/>
<evidence type="ECO:0000256" key="8">
    <source>
        <dbReference type="ARBA" id="ARBA00022984"/>
    </source>
</evidence>
<evidence type="ECO:0000256" key="2">
    <source>
        <dbReference type="ARBA" id="ARBA00010871"/>
    </source>
</evidence>
<dbReference type="PANTHER" id="PTHR23132">
    <property type="entry name" value="D-ALANINE--D-ALANINE LIGASE"/>
    <property type="match status" value="1"/>
</dbReference>
<comment type="subcellular location">
    <subcellularLocation>
        <location evidence="1">Cytoplasm</location>
    </subcellularLocation>
</comment>
<evidence type="ECO:0000256" key="4">
    <source>
        <dbReference type="ARBA" id="ARBA00022598"/>
    </source>
</evidence>
<dbReference type="GO" id="GO:0009252">
    <property type="term" value="P:peptidoglycan biosynthetic process"/>
    <property type="evidence" value="ECO:0007669"/>
    <property type="project" value="UniProtKB-KW"/>
</dbReference>
<dbReference type="PANTHER" id="PTHR23132:SF23">
    <property type="entry name" value="D-ALANINE--D-ALANINE LIGASE B"/>
    <property type="match status" value="1"/>
</dbReference>
<protein>
    <submittedName>
        <fullName evidence="11">D-alanine--D-alanine ligase</fullName>
        <ecNumber evidence="11">6.3.2.4</ecNumber>
    </submittedName>
</protein>
<dbReference type="NCBIfam" id="TIGR01205">
    <property type="entry name" value="D_ala_D_alaTIGR"/>
    <property type="match status" value="1"/>
</dbReference>
<keyword evidence="5" id="KW-0547">Nucleotide-binding</keyword>
<dbReference type="PIRSF" id="PIRSF039102">
    <property type="entry name" value="Ddl/VanB"/>
    <property type="match status" value="1"/>
</dbReference>
<dbReference type="GO" id="GO:0046872">
    <property type="term" value="F:metal ion binding"/>
    <property type="evidence" value="ECO:0007669"/>
    <property type="project" value="InterPro"/>
</dbReference>
<dbReference type="InterPro" id="IPR000291">
    <property type="entry name" value="D-Ala_lig_Van_CS"/>
</dbReference>